<reference evidence="1 3" key="1">
    <citation type="submission" date="2015-06" db="EMBL/GenBank/DDBJ databases">
        <title>Draft genome assembly of filamentous brackish cyanobacterium Limnoraphis robusta strain CS-951.</title>
        <authorList>
            <person name="Willis A."/>
            <person name="Parks M."/>
            <person name="Burford M.A."/>
        </authorList>
    </citation>
    <scope>NUCLEOTIDE SEQUENCE [LARGE SCALE GENOMIC DNA]</scope>
    <source>
        <strain evidence="1 3">CS-951</strain>
    </source>
</reference>
<dbReference type="Proteomes" id="UP000033607">
    <property type="component" value="Unassembled WGS sequence"/>
</dbReference>
<gene>
    <name evidence="1" type="ORF">WN50_10590</name>
    <name evidence="2" type="ORF">WN50_37105</name>
</gene>
<dbReference type="PATRIC" id="fig|1637645.4.peg.3017"/>
<proteinExistence type="predicted"/>
<dbReference type="RefSeq" id="WP_046278507.1">
    <property type="nucleotide sequence ID" value="NZ_LATL02000149.1"/>
</dbReference>
<name>A0A0F5YIX9_9CYAN</name>
<dbReference type="EMBL" id="LATL02000234">
    <property type="protein sequence ID" value="KMW70204.1"/>
    <property type="molecule type" value="Genomic_DNA"/>
</dbReference>
<dbReference type="Pfam" id="PF11848">
    <property type="entry name" value="DUF3368"/>
    <property type="match status" value="1"/>
</dbReference>
<dbReference type="EMBL" id="LATL02000149">
    <property type="protein sequence ID" value="KKD38135.1"/>
    <property type="molecule type" value="Genomic_DNA"/>
</dbReference>
<dbReference type="PANTHER" id="PTHR39550:SF1">
    <property type="entry name" value="SLL0658 PROTEIN"/>
    <property type="match status" value="1"/>
</dbReference>
<dbReference type="AlphaFoldDB" id="A0A0F5YIX9"/>
<evidence type="ECO:0000313" key="3">
    <source>
        <dbReference type="Proteomes" id="UP000033607"/>
    </source>
</evidence>
<comment type="caution">
    <text evidence="1">The sequence shown here is derived from an EMBL/GenBank/DDBJ whole genome shotgun (WGS) entry which is preliminary data.</text>
</comment>
<organism evidence="1 3">
    <name type="scientific">Limnoraphis robusta CS-951</name>
    <dbReference type="NCBI Taxonomy" id="1637645"/>
    <lineage>
        <taxon>Bacteria</taxon>
        <taxon>Bacillati</taxon>
        <taxon>Cyanobacteriota</taxon>
        <taxon>Cyanophyceae</taxon>
        <taxon>Oscillatoriophycideae</taxon>
        <taxon>Oscillatoriales</taxon>
        <taxon>Sirenicapillariaceae</taxon>
        <taxon>Limnoraphis</taxon>
    </lineage>
</organism>
<evidence type="ECO:0000313" key="2">
    <source>
        <dbReference type="EMBL" id="KMW70204.1"/>
    </source>
</evidence>
<sequence length="162" mass="17852">MIVVSDTSSLCSLALINHLSLLPQLYQTVIIPPVVADELAIAPDSKITNILPQPWIKIQPLQNSHLAEELQRSRGLDPGESYAIALAVELKADSLLIDERLGRLEAKKLGIPIIGILGILILAKQRHLIGEVKPVMNRLIRDASFRVSSQLYQQILALAKEE</sequence>
<dbReference type="OrthoDB" id="9796404at2"/>
<evidence type="ECO:0000313" key="1">
    <source>
        <dbReference type="EMBL" id="KKD38135.1"/>
    </source>
</evidence>
<dbReference type="PANTHER" id="PTHR39550">
    <property type="entry name" value="SLL0658 PROTEIN"/>
    <property type="match status" value="1"/>
</dbReference>
<protein>
    <submittedName>
        <fullName evidence="1">Nucleic acid-binding protein</fullName>
    </submittedName>
</protein>
<accession>A0A0F5YIX9</accession>
<dbReference type="InterPro" id="IPR021799">
    <property type="entry name" value="PIN-like_prokaryotic"/>
</dbReference>